<protein>
    <submittedName>
        <fullName evidence="4">Uncharacterized protein</fullName>
    </submittedName>
</protein>
<proteinExistence type="predicted"/>
<dbReference type="PANTHER" id="PTHR45782">
    <property type="entry name" value="MITOCHONDRIAL RIBOSOME-ASSOCIATED GTPASE 1"/>
    <property type="match status" value="1"/>
</dbReference>
<dbReference type="SUPFAM" id="SSF52540">
    <property type="entry name" value="P-loop containing nucleoside triphosphate hydrolases"/>
    <property type="match status" value="1"/>
</dbReference>
<dbReference type="CDD" id="cd01856">
    <property type="entry name" value="YlqF"/>
    <property type="match status" value="1"/>
</dbReference>
<evidence type="ECO:0000313" key="5">
    <source>
        <dbReference type="Proteomes" id="UP001634393"/>
    </source>
</evidence>
<evidence type="ECO:0000256" key="1">
    <source>
        <dbReference type="ARBA" id="ARBA00022741"/>
    </source>
</evidence>
<evidence type="ECO:0000313" key="4">
    <source>
        <dbReference type="EMBL" id="KAL3827937.1"/>
    </source>
</evidence>
<keyword evidence="1" id="KW-0547">Nucleotide-binding</keyword>
<reference evidence="4 5" key="1">
    <citation type="submission" date="2024-12" db="EMBL/GenBank/DDBJ databases">
        <title>The unique morphological basis and parallel evolutionary history of personate flowers in Penstemon.</title>
        <authorList>
            <person name="Depatie T.H."/>
            <person name="Wessinger C.A."/>
        </authorList>
    </citation>
    <scope>NUCLEOTIDE SEQUENCE [LARGE SCALE GENOMIC DNA]</scope>
    <source>
        <strain evidence="4">WTNN_2</strain>
        <tissue evidence="4">Leaf</tissue>
    </source>
</reference>
<comment type="caution">
    <text evidence="4">The sequence shown here is derived from an EMBL/GenBank/DDBJ whole genome shotgun (WGS) entry which is preliminary data.</text>
</comment>
<feature type="compositionally biased region" description="Low complexity" evidence="3">
    <location>
        <begin position="43"/>
        <end position="55"/>
    </location>
</feature>
<dbReference type="PANTHER" id="PTHR45782:SF5">
    <property type="entry name" value="DAR GTPASE 3, CHLOROPLASTIC"/>
    <property type="match status" value="1"/>
</dbReference>
<accession>A0ABD3STR2</accession>
<sequence length="225" mass="25113">MQLNSGYKLNHSPMAAQLSGVWLNRPTAALSGDSSHRRCRNRSPSATLSATSPSTSSPIIQIVGGKKLGWYGTESAKLSSTSQEFDWVEFDADVCHWTKPLRPVQWYPGHIAKTEKELKDQLKLMDVVIEVRDARIPMSTSHPQMDLWMGNRKRIIVLNREDMISTADRNAWASYYARQGTKVVFSNGQFGMGALKLSRLARALAGDVNIKRKAKGLLPRPVSFL</sequence>
<keyword evidence="5" id="KW-1185">Reference proteome</keyword>
<dbReference type="InterPro" id="IPR027417">
    <property type="entry name" value="P-loop_NTPase"/>
</dbReference>
<dbReference type="EMBL" id="JBJXBP010000005">
    <property type="protein sequence ID" value="KAL3827937.1"/>
    <property type="molecule type" value="Genomic_DNA"/>
</dbReference>
<dbReference type="Gene3D" id="3.40.50.300">
    <property type="entry name" value="P-loop containing nucleotide triphosphate hydrolases"/>
    <property type="match status" value="1"/>
</dbReference>
<evidence type="ECO:0000256" key="3">
    <source>
        <dbReference type="SAM" id="MobiDB-lite"/>
    </source>
</evidence>
<dbReference type="Proteomes" id="UP001634393">
    <property type="component" value="Unassembled WGS sequence"/>
</dbReference>
<dbReference type="GO" id="GO:0005525">
    <property type="term" value="F:GTP binding"/>
    <property type="evidence" value="ECO:0007669"/>
    <property type="project" value="UniProtKB-KW"/>
</dbReference>
<organism evidence="4 5">
    <name type="scientific">Penstemon smallii</name>
    <dbReference type="NCBI Taxonomy" id="265156"/>
    <lineage>
        <taxon>Eukaryota</taxon>
        <taxon>Viridiplantae</taxon>
        <taxon>Streptophyta</taxon>
        <taxon>Embryophyta</taxon>
        <taxon>Tracheophyta</taxon>
        <taxon>Spermatophyta</taxon>
        <taxon>Magnoliopsida</taxon>
        <taxon>eudicotyledons</taxon>
        <taxon>Gunneridae</taxon>
        <taxon>Pentapetalae</taxon>
        <taxon>asterids</taxon>
        <taxon>lamiids</taxon>
        <taxon>Lamiales</taxon>
        <taxon>Plantaginaceae</taxon>
        <taxon>Cheloneae</taxon>
        <taxon>Penstemon</taxon>
    </lineage>
</organism>
<name>A0ABD3STR2_9LAMI</name>
<gene>
    <name evidence="4" type="ORF">ACJIZ3_016739</name>
</gene>
<feature type="region of interest" description="Disordered" evidence="3">
    <location>
        <begin position="30"/>
        <end position="55"/>
    </location>
</feature>
<dbReference type="AlphaFoldDB" id="A0ABD3STR2"/>
<evidence type="ECO:0000256" key="2">
    <source>
        <dbReference type="ARBA" id="ARBA00023134"/>
    </source>
</evidence>
<keyword evidence="2" id="KW-0342">GTP-binding</keyword>